<dbReference type="Proteomes" id="UP000275078">
    <property type="component" value="Unassembled WGS sequence"/>
</dbReference>
<feature type="compositionally biased region" description="Low complexity" evidence="1">
    <location>
        <begin position="46"/>
        <end position="57"/>
    </location>
</feature>
<accession>A0A3N4HUT8</accession>
<keyword evidence="3" id="KW-1185">Reference proteome</keyword>
<name>A0A3N4HUT8_ASCIM</name>
<dbReference type="EMBL" id="ML119726">
    <property type="protein sequence ID" value="RPA77439.1"/>
    <property type="molecule type" value="Genomic_DNA"/>
</dbReference>
<dbReference type="AlphaFoldDB" id="A0A3N4HUT8"/>
<evidence type="ECO:0000313" key="2">
    <source>
        <dbReference type="EMBL" id="RPA77439.1"/>
    </source>
</evidence>
<feature type="region of interest" description="Disordered" evidence="1">
    <location>
        <begin position="951"/>
        <end position="996"/>
    </location>
</feature>
<evidence type="ECO:0000256" key="1">
    <source>
        <dbReference type="SAM" id="MobiDB-lite"/>
    </source>
</evidence>
<feature type="region of interest" description="Disordered" evidence="1">
    <location>
        <begin position="32"/>
        <end position="65"/>
    </location>
</feature>
<reference evidence="2 3" key="1">
    <citation type="journal article" date="2018" name="Nat. Ecol. Evol.">
        <title>Pezizomycetes genomes reveal the molecular basis of ectomycorrhizal truffle lifestyle.</title>
        <authorList>
            <person name="Murat C."/>
            <person name="Payen T."/>
            <person name="Noel B."/>
            <person name="Kuo A."/>
            <person name="Morin E."/>
            <person name="Chen J."/>
            <person name="Kohler A."/>
            <person name="Krizsan K."/>
            <person name="Balestrini R."/>
            <person name="Da Silva C."/>
            <person name="Montanini B."/>
            <person name="Hainaut M."/>
            <person name="Levati E."/>
            <person name="Barry K.W."/>
            <person name="Belfiori B."/>
            <person name="Cichocki N."/>
            <person name="Clum A."/>
            <person name="Dockter R.B."/>
            <person name="Fauchery L."/>
            <person name="Guy J."/>
            <person name="Iotti M."/>
            <person name="Le Tacon F."/>
            <person name="Lindquist E.A."/>
            <person name="Lipzen A."/>
            <person name="Malagnac F."/>
            <person name="Mello A."/>
            <person name="Molinier V."/>
            <person name="Miyauchi S."/>
            <person name="Poulain J."/>
            <person name="Riccioni C."/>
            <person name="Rubini A."/>
            <person name="Sitrit Y."/>
            <person name="Splivallo R."/>
            <person name="Traeger S."/>
            <person name="Wang M."/>
            <person name="Zifcakova L."/>
            <person name="Wipf D."/>
            <person name="Zambonelli A."/>
            <person name="Paolocci F."/>
            <person name="Nowrousian M."/>
            <person name="Ottonello S."/>
            <person name="Baldrian P."/>
            <person name="Spatafora J.W."/>
            <person name="Henrissat B."/>
            <person name="Nagy L.G."/>
            <person name="Aury J.M."/>
            <person name="Wincker P."/>
            <person name="Grigoriev I.V."/>
            <person name="Bonfante P."/>
            <person name="Martin F.M."/>
        </authorList>
    </citation>
    <scope>NUCLEOTIDE SEQUENCE [LARGE SCALE GENOMIC DNA]</scope>
    <source>
        <strain evidence="2 3">RN42</strain>
    </source>
</reference>
<organism evidence="2 3">
    <name type="scientific">Ascobolus immersus RN42</name>
    <dbReference type="NCBI Taxonomy" id="1160509"/>
    <lineage>
        <taxon>Eukaryota</taxon>
        <taxon>Fungi</taxon>
        <taxon>Dikarya</taxon>
        <taxon>Ascomycota</taxon>
        <taxon>Pezizomycotina</taxon>
        <taxon>Pezizomycetes</taxon>
        <taxon>Pezizales</taxon>
        <taxon>Ascobolaceae</taxon>
        <taxon>Ascobolus</taxon>
    </lineage>
</organism>
<sequence length="1105" mass="125547">MQANFLYIAFGRALQRTCPSSCSTKSLLSTFSNATTPHHRPENSLRRPSSSPNSRPCSKSKRTRGIATQCESQFVPTTTASDEDLLEGAKGGERAQSQSTRLRVARVYNNEDLQRPWLPSVDRKVNYRRNRPDLLKTLRTLGFGSDIPNPSPGRSNLSYTDHKLPTRKTPRWMERVLTHRTNVGLGVEEPAVQQEASDEEVFPPPEPFTELRHADIAPVSISLPHITSSFIRASVAASRRHPQETILFNFHETDIDLLDRVFTPEAMAFLEKRGYTPEDVVIWSWILLAKNGIEAGLRIKFYLQTRSALHKGPLSLHEPLPAFLYLFTLRRKPLTRQSLLILLPLMRSLILQEGPNTHVLELKSQMVLLLRLIRRCGEEFPSLLPKVGDLAARMINERAGKEVTEAITFSCNKLLALFGRQTLTYPYSNLPYRWQPQLSMVKAMIKNEIQINREGYRALVAVQLGREKGSAERLWIKGMKESWPPFRDQRDQLALSDQNALKEAMASIMLEKMTQAGYQHTEWEHSSNVLAGTDFDGKPTIPTRTSSSLPMATLIERTNRAKVTRWGKSFQQREAPVINSETGDAGLDADVTPGQGLHKSYYWTAKVRATRTLEEAYAQFLACRKVMTPTQRVYFQMFEKLVHAQKHSRDQEIAPKQPPEPRKFRFFSPEPEPIVLDPSQPYQPWEGDEAVAGESRKVFPNPRDPSLRVHVAERIPDIPHLVKKMLEDGLEPSAPLIALLINHAQGLGMVSWILRIGNVIEGSIFTDSIKFKSKKLDKRILAALLNALIRSHDDENIRKAIRLLFDQNPQILPPWKAVLSGLASIFFRVRHSRLQITSREILSLTGDVLRHIPEVVDFEPDVLSTLATTVRRFIVTETTNHHGQSDSIYKFDEAEYWQGLPPDERVIQVFEKLVGVKVVERVRQDVTRQITAAQKEMDSFWIDLEDDNAIEPDEDDEEENDTPKSFPDAVLPPDTYVYSPPQTDTPTPTTPALEENGEHRDLLVIPSVAVFSDYIRMLRRTGQFREILVAVIIYRVGLEAKIKPSFGIGEFRRKRNLLAELTAFVESEENAVANGANQSREVVIRLLKQEAENLRKLYLEQTGSA</sequence>
<feature type="region of interest" description="Disordered" evidence="1">
    <location>
        <begin position="77"/>
        <end position="98"/>
    </location>
</feature>
<dbReference type="STRING" id="1160509.A0A3N4HUT8"/>
<proteinExistence type="predicted"/>
<evidence type="ECO:0000313" key="3">
    <source>
        <dbReference type="Proteomes" id="UP000275078"/>
    </source>
</evidence>
<feature type="compositionally biased region" description="Acidic residues" evidence="1">
    <location>
        <begin position="951"/>
        <end position="960"/>
    </location>
</feature>
<dbReference type="OrthoDB" id="410701at2759"/>
<feature type="region of interest" description="Disordered" evidence="1">
    <location>
        <begin position="145"/>
        <end position="164"/>
    </location>
</feature>
<feature type="compositionally biased region" description="Low complexity" evidence="1">
    <location>
        <begin position="980"/>
        <end position="991"/>
    </location>
</feature>
<protein>
    <submittedName>
        <fullName evidence="2">Uncharacterized protein</fullName>
    </submittedName>
</protein>
<gene>
    <name evidence="2" type="ORF">BJ508DRAFT_417051</name>
</gene>